<name>A0A9D5HJT3_9LILI</name>
<gene>
    <name evidence="1" type="ORF">J5N97_014749</name>
</gene>
<comment type="caution">
    <text evidence="1">The sequence shown here is derived from an EMBL/GenBank/DDBJ whole genome shotgun (WGS) entry which is preliminary data.</text>
</comment>
<sequence>MVGTSVQQSGRCIWIFCDCNLKVIRHRESRKRVSQISWLSFCQSSWLQAFSSSIATCPRFVISRCLPKADELPLFLQNVTIVDSGSIALEFFNWKLM</sequence>
<protein>
    <submittedName>
        <fullName evidence="1">Uncharacterized protein</fullName>
    </submittedName>
</protein>
<reference evidence="1" key="1">
    <citation type="submission" date="2021-03" db="EMBL/GenBank/DDBJ databases">
        <authorList>
            <person name="Li Z."/>
            <person name="Yang C."/>
        </authorList>
    </citation>
    <scope>NUCLEOTIDE SEQUENCE</scope>
    <source>
        <strain evidence="1">Dzin_1.0</strain>
        <tissue evidence="1">Leaf</tissue>
    </source>
</reference>
<evidence type="ECO:0000313" key="1">
    <source>
        <dbReference type="EMBL" id="KAJ0979275.1"/>
    </source>
</evidence>
<proteinExistence type="predicted"/>
<evidence type="ECO:0000313" key="2">
    <source>
        <dbReference type="Proteomes" id="UP001085076"/>
    </source>
</evidence>
<dbReference type="Proteomes" id="UP001085076">
    <property type="component" value="Miscellaneous, Linkage group lg03"/>
</dbReference>
<dbReference type="AlphaFoldDB" id="A0A9D5HJT3"/>
<accession>A0A9D5HJT3</accession>
<keyword evidence="2" id="KW-1185">Reference proteome</keyword>
<dbReference type="EMBL" id="JAGGNH010000003">
    <property type="protein sequence ID" value="KAJ0979275.1"/>
    <property type="molecule type" value="Genomic_DNA"/>
</dbReference>
<reference evidence="1" key="2">
    <citation type="journal article" date="2022" name="Hortic Res">
        <title>The genome of Dioscorea zingiberensis sheds light on the biosynthesis, origin and evolution of the medicinally important diosgenin saponins.</title>
        <authorList>
            <person name="Li Y."/>
            <person name="Tan C."/>
            <person name="Li Z."/>
            <person name="Guo J."/>
            <person name="Li S."/>
            <person name="Chen X."/>
            <person name="Wang C."/>
            <person name="Dai X."/>
            <person name="Yang H."/>
            <person name="Song W."/>
            <person name="Hou L."/>
            <person name="Xu J."/>
            <person name="Tong Z."/>
            <person name="Xu A."/>
            <person name="Yuan X."/>
            <person name="Wang W."/>
            <person name="Yang Q."/>
            <person name="Chen L."/>
            <person name="Sun Z."/>
            <person name="Wang K."/>
            <person name="Pan B."/>
            <person name="Chen J."/>
            <person name="Bao Y."/>
            <person name="Liu F."/>
            <person name="Qi X."/>
            <person name="Gang D.R."/>
            <person name="Wen J."/>
            <person name="Li J."/>
        </authorList>
    </citation>
    <scope>NUCLEOTIDE SEQUENCE</scope>
    <source>
        <strain evidence="1">Dzin_1.0</strain>
    </source>
</reference>
<organism evidence="1 2">
    <name type="scientific">Dioscorea zingiberensis</name>
    <dbReference type="NCBI Taxonomy" id="325984"/>
    <lineage>
        <taxon>Eukaryota</taxon>
        <taxon>Viridiplantae</taxon>
        <taxon>Streptophyta</taxon>
        <taxon>Embryophyta</taxon>
        <taxon>Tracheophyta</taxon>
        <taxon>Spermatophyta</taxon>
        <taxon>Magnoliopsida</taxon>
        <taxon>Liliopsida</taxon>
        <taxon>Dioscoreales</taxon>
        <taxon>Dioscoreaceae</taxon>
        <taxon>Dioscorea</taxon>
    </lineage>
</organism>